<evidence type="ECO:0000259" key="2">
    <source>
        <dbReference type="Pfam" id="PF04784"/>
    </source>
</evidence>
<dbReference type="PROSITE" id="PS51257">
    <property type="entry name" value="PROKAR_LIPOPROTEIN"/>
    <property type="match status" value="1"/>
</dbReference>
<dbReference type="EMBL" id="JACTNG010000002">
    <property type="protein sequence ID" value="MBO1078317.1"/>
    <property type="molecule type" value="Genomic_DNA"/>
</dbReference>
<dbReference type="Proteomes" id="UP001518989">
    <property type="component" value="Unassembled WGS sequence"/>
</dbReference>
<dbReference type="InterPro" id="IPR006869">
    <property type="entry name" value="DUF547"/>
</dbReference>
<dbReference type="InterPro" id="IPR051548">
    <property type="entry name" value="Grx-like_ET"/>
</dbReference>
<proteinExistence type="predicted"/>
<dbReference type="PANTHER" id="PTHR34386:SF1">
    <property type="entry name" value="GLUTAREDOXIN-LIKE PROTEIN NRDH"/>
    <property type="match status" value="1"/>
</dbReference>
<sequence length="256" mass="27693">MVMATRRGFALLAGGLVAGCATLQPPPPAMTGDPEAAWAAVLRERVDARGRVDFAGLARQPAALDAYVAHVGMTAPDGIADRAARIAYLINAYNALAMWNVVRAGIPERLSLLGRVGFFKLTRLVVGGQAISLYDFENDVIRPLGEERVHFALNCMVVSCPRLPRVPFTGPGLDGELDAAARLFFSEPRNLRVDDAAREMHVSAILDFYTRDFLARAPSLPAYVSRYSATPVPSGYRTAFLDYDWTINRQPGGGAA</sequence>
<feature type="domain" description="DUF547" evidence="2">
    <location>
        <begin position="82"/>
        <end position="184"/>
    </location>
</feature>
<evidence type="ECO:0000313" key="4">
    <source>
        <dbReference type="Proteomes" id="UP001518989"/>
    </source>
</evidence>
<name>A0ABS3KMQ1_9PROT</name>
<keyword evidence="1" id="KW-0732">Signal</keyword>
<gene>
    <name evidence="3" type="ORF">IAI61_04695</name>
</gene>
<protein>
    <submittedName>
        <fullName evidence="3">DUF547 domain-containing protein</fullName>
    </submittedName>
</protein>
<dbReference type="Pfam" id="PF04784">
    <property type="entry name" value="DUF547"/>
    <property type="match status" value="1"/>
</dbReference>
<feature type="chain" id="PRO_5046464188" evidence="1">
    <location>
        <begin position="24"/>
        <end position="256"/>
    </location>
</feature>
<keyword evidence="4" id="KW-1185">Reference proteome</keyword>
<feature type="signal peptide" evidence="1">
    <location>
        <begin position="1"/>
        <end position="23"/>
    </location>
</feature>
<comment type="caution">
    <text evidence="3">The sequence shown here is derived from an EMBL/GenBank/DDBJ whole genome shotgun (WGS) entry which is preliminary data.</text>
</comment>
<reference evidence="3 4" key="1">
    <citation type="submission" date="2020-09" db="EMBL/GenBank/DDBJ databases">
        <title>Roseomonas.</title>
        <authorList>
            <person name="Zhu W."/>
        </authorList>
    </citation>
    <scope>NUCLEOTIDE SEQUENCE [LARGE SCALE GENOMIC DNA]</scope>
    <source>
        <strain evidence="3 4">573</strain>
    </source>
</reference>
<evidence type="ECO:0000256" key="1">
    <source>
        <dbReference type="SAM" id="SignalP"/>
    </source>
</evidence>
<evidence type="ECO:0000313" key="3">
    <source>
        <dbReference type="EMBL" id="MBO1078317.1"/>
    </source>
</evidence>
<accession>A0ABS3KMQ1</accession>
<organism evidence="3 4">
    <name type="scientific">Roseomonas haemaphysalidis</name>
    <dbReference type="NCBI Taxonomy" id="2768162"/>
    <lineage>
        <taxon>Bacteria</taxon>
        <taxon>Pseudomonadati</taxon>
        <taxon>Pseudomonadota</taxon>
        <taxon>Alphaproteobacteria</taxon>
        <taxon>Acetobacterales</taxon>
        <taxon>Roseomonadaceae</taxon>
        <taxon>Roseomonas</taxon>
    </lineage>
</organism>
<dbReference type="PANTHER" id="PTHR34386">
    <property type="entry name" value="GLUTAREDOXIN"/>
    <property type="match status" value="1"/>
</dbReference>
<dbReference type="RefSeq" id="WP_207415745.1">
    <property type="nucleotide sequence ID" value="NZ_CP061178.1"/>
</dbReference>